<evidence type="ECO:0000313" key="3">
    <source>
        <dbReference type="EMBL" id="PIB24295.1"/>
    </source>
</evidence>
<dbReference type="Pfam" id="PF10881">
    <property type="entry name" value="DUF2726"/>
    <property type="match status" value="1"/>
</dbReference>
<evidence type="ECO:0000313" key="4">
    <source>
        <dbReference type="Proteomes" id="UP000231516"/>
    </source>
</evidence>
<keyword evidence="4" id="KW-1185">Reference proteome</keyword>
<dbReference type="EMBL" id="MDGM01000012">
    <property type="protein sequence ID" value="PIB24295.1"/>
    <property type="molecule type" value="Genomic_DNA"/>
</dbReference>
<feature type="domain" description="DUF2726" evidence="2">
    <location>
        <begin position="87"/>
        <end position="182"/>
    </location>
</feature>
<accession>A0A2G5K4F2</accession>
<evidence type="ECO:0000256" key="1">
    <source>
        <dbReference type="SAM" id="Phobius"/>
    </source>
</evidence>
<keyword evidence="1" id="KW-0472">Membrane</keyword>
<keyword evidence="1" id="KW-1133">Transmembrane helix</keyword>
<sequence>MFEPAEILTAIWDAVPSELIYLLIAIFAGLAFLKLLLPRRSAVRSKFDFRNVQDQHKAIESHPLTVKPLINKECFDHVFAHVENKLQAYGARYRLFAEVSVGAFLTTKNPKHLKDVYGAYGSKRVDMLIVDSHQMPVVVIEYHGTGHFQGNSRERDAVKRAAFANAGLPLLEVFPNTGYQELSNMIDQVLRDHEDHGTTAIAS</sequence>
<feature type="transmembrane region" description="Helical" evidence="1">
    <location>
        <begin position="20"/>
        <end position="37"/>
    </location>
</feature>
<gene>
    <name evidence="3" type="ORF">BFP76_03480</name>
</gene>
<comment type="caution">
    <text evidence="3">The sequence shown here is derived from an EMBL/GenBank/DDBJ whole genome shotgun (WGS) entry which is preliminary data.</text>
</comment>
<dbReference type="Proteomes" id="UP000231516">
    <property type="component" value="Unassembled WGS sequence"/>
</dbReference>
<organism evidence="3 4">
    <name type="scientific">Paramylibacter kogurei</name>
    <dbReference type="NCBI Taxonomy" id="1889778"/>
    <lineage>
        <taxon>Bacteria</taxon>
        <taxon>Pseudomonadati</taxon>
        <taxon>Pseudomonadota</taxon>
        <taxon>Alphaproteobacteria</taxon>
        <taxon>Rhodobacterales</taxon>
        <taxon>Paracoccaceae</taxon>
        <taxon>Paramylibacter</taxon>
    </lineage>
</organism>
<dbReference type="RefSeq" id="WP_099592607.1">
    <property type="nucleotide sequence ID" value="NZ_MDGM01000012.1"/>
</dbReference>
<dbReference type="AlphaFoldDB" id="A0A2G5K4F2"/>
<dbReference type="InterPro" id="IPR024402">
    <property type="entry name" value="DUF2726"/>
</dbReference>
<evidence type="ECO:0000259" key="2">
    <source>
        <dbReference type="Pfam" id="PF10881"/>
    </source>
</evidence>
<keyword evidence="1" id="KW-0812">Transmembrane</keyword>
<dbReference type="OrthoDB" id="5679025at2"/>
<protein>
    <recommendedName>
        <fullName evidence="2">DUF2726 domain-containing protein</fullName>
    </recommendedName>
</protein>
<name>A0A2G5K4F2_9RHOB</name>
<proteinExistence type="predicted"/>
<reference evidence="3 4" key="1">
    <citation type="submission" date="2016-08" db="EMBL/GenBank/DDBJ databases">
        <title>Draft genome of Amylibacter sp. strain 4G11.</title>
        <authorList>
            <person name="Wong S.-K."/>
            <person name="Hamasaki K."/>
            <person name="Yoshizawa S."/>
        </authorList>
    </citation>
    <scope>NUCLEOTIDE SEQUENCE [LARGE SCALE GENOMIC DNA]</scope>
    <source>
        <strain evidence="3 4">4G11</strain>
    </source>
</reference>